<gene>
    <name evidence="1" type="ORF">CEXT_715121</name>
</gene>
<evidence type="ECO:0000313" key="2">
    <source>
        <dbReference type="Proteomes" id="UP001054945"/>
    </source>
</evidence>
<protein>
    <submittedName>
        <fullName evidence="1">Uncharacterized protein</fullName>
    </submittedName>
</protein>
<sequence>MKLNLFLKEAYEKCKSPSTFVKWMYRINKDSNEAPLKLCGRGCTLRLFPHLMDSIQVKCFLSIHRYLKRSGATFPLQEIKKNELEGRGSRTVGVTWSKQTLCRGQQENVIAG</sequence>
<keyword evidence="2" id="KW-1185">Reference proteome</keyword>
<proteinExistence type="predicted"/>
<dbReference type="EMBL" id="BPLR01005037">
    <property type="protein sequence ID" value="GIX99370.1"/>
    <property type="molecule type" value="Genomic_DNA"/>
</dbReference>
<name>A0AAV4PR15_CAEEX</name>
<dbReference type="Proteomes" id="UP001054945">
    <property type="component" value="Unassembled WGS sequence"/>
</dbReference>
<organism evidence="1 2">
    <name type="scientific">Caerostris extrusa</name>
    <name type="common">Bark spider</name>
    <name type="synonym">Caerostris bankana</name>
    <dbReference type="NCBI Taxonomy" id="172846"/>
    <lineage>
        <taxon>Eukaryota</taxon>
        <taxon>Metazoa</taxon>
        <taxon>Ecdysozoa</taxon>
        <taxon>Arthropoda</taxon>
        <taxon>Chelicerata</taxon>
        <taxon>Arachnida</taxon>
        <taxon>Araneae</taxon>
        <taxon>Araneomorphae</taxon>
        <taxon>Entelegynae</taxon>
        <taxon>Araneoidea</taxon>
        <taxon>Araneidae</taxon>
        <taxon>Caerostris</taxon>
    </lineage>
</organism>
<reference evidence="1 2" key="1">
    <citation type="submission" date="2021-06" db="EMBL/GenBank/DDBJ databases">
        <title>Caerostris extrusa draft genome.</title>
        <authorList>
            <person name="Kono N."/>
            <person name="Arakawa K."/>
        </authorList>
    </citation>
    <scope>NUCLEOTIDE SEQUENCE [LARGE SCALE GENOMIC DNA]</scope>
</reference>
<dbReference type="AlphaFoldDB" id="A0AAV4PR15"/>
<comment type="caution">
    <text evidence="1">The sequence shown here is derived from an EMBL/GenBank/DDBJ whole genome shotgun (WGS) entry which is preliminary data.</text>
</comment>
<accession>A0AAV4PR15</accession>
<evidence type="ECO:0000313" key="1">
    <source>
        <dbReference type="EMBL" id="GIX99370.1"/>
    </source>
</evidence>